<dbReference type="RefSeq" id="XP_037150918.1">
    <property type="nucleotide sequence ID" value="XM_037293265.1"/>
</dbReference>
<dbReference type="EMBL" id="JACCJB010000014">
    <property type="protein sequence ID" value="KAF6221483.1"/>
    <property type="molecule type" value="Genomic_DNA"/>
</dbReference>
<evidence type="ECO:0000313" key="3">
    <source>
        <dbReference type="Proteomes" id="UP000593566"/>
    </source>
</evidence>
<evidence type="ECO:0000256" key="1">
    <source>
        <dbReference type="SAM" id="MobiDB-lite"/>
    </source>
</evidence>
<gene>
    <name evidence="2" type="ORF">HO133_002339</name>
</gene>
<reference evidence="2 3" key="1">
    <citation type="journal article" date="2020" name="Genomics">
        <title>Complete, high-quality genomes from long-read metagenomic sequencing of two wolf lichen thalli reveals enigmatic genome architecture.</title>
        <authorList>
            <person name="McKenzie S.K."/>
            <person name="Walston R.F."/>
            <person name="Allen J.L."/>
        </authorList>
    </citation>
    <scope>NUCLEOTIDE SEQUENCE [LARGE SCALE GENOMIC DNA]</scope>
    <source>
        <strain evidence="2">WasteWater1</strain>
    </source>
</reference>
<feature type="compositionally biased region" description="Polar residues" evidence="1">
    <location>
        <begin position="1"/>
        <end position="10"/>
    </location>
</feature>
<keyword evidence="3" id="KW-1185">Reference proteome</keyword>
<feature type="region of interest" description="Disordered" evidence="1">
    <location>
        <begin position="1"/>
        <end position="20"/>
    </location>
</feature>
<name>A0A8H6CDP8_9LECA</name>
<comment type="caution">
    <text evidence="2">The sequence shown here is derived from an EMBL/GenBank/DDBJ whole genome shotgun (WGS) entry which is preliminary data.</text>
</comment>
<evidence type="ECO:0000313" key="2">
    <source>
        <dbReference type="EMBL" id="KAF6221483.1"/>
    </source>
</evidence>
<dbReference type="Proteomes" id="UP000593566">
    <property type="component" value="Unassembled WGS sequence"/>
</dbReference>
<dbReference type="AlphaFoldDB" id="A0A8H6CDP8"/>
<protein>
    <submittedName>
        <fullName evidence="2">Uncharacterized protein</fullName>
    </submittedName>
</protein>
<proteinExistence type="predicted"/>
<sequence length="114" mass="13029">MYIRSGSQPGYTKVQDGYNDRNRPAHVVPLRAFNDADDADLVSWLRSLNDIDVWDEDVAHSPEQLNEWVRPVDRLLRYLIILVCPPCQTFARARAGTSRPTTVVSRISCMLQVE</sequence>
<accession>A0A8H6CDP8</accession>
<organism evidence="2 3">
    <name type="scientific">Letharia lupina</name>
    <dbReference type="NCBI Taxonomy" id="560253"/>
    <lineage>
        <taxon>Eukaryota</taxon>
        <taxon>Fungi</taxon>
        <taxon>Dikarya</taxon>
        <taxon>Ascomycota</taxon>
        <taxon>Pezizomycotina</taxon>
        <taxon>Lecanoromycetes</taxon>
        <taxon>OSLEUM clade</taxon>
        <taxon>Lecanoromycetidae</taxon>
        <taxon>Lecanorales</taxon>
        <taxon>Lecanorineae</taxon>
        <taxon>Parmeliaceae</taxon>
        <taxon>Letharia</taxon>
    </lineage>
</organism>
<dbReference type="GeneID" id="59330752"/>